<feature type="coiled-coil region" evidence="1">
    <location>
        <begin position="24"/>
        <end position="72"/>
    </location>
</feature>
<feature type="region of interest" description="Disordered" evidence="2">
    <location>
        <begin position="72"/>
        <end position="231"/>
    </location>
</feature>
<evidence type="ECO:0000256" key="1">
    <source>
        <dbReference type="SAM" id="Coils"/>
    </source>
</evidence>
<dbReference type="EMBL" id="JABTTQ020000007">
    <property type="protein sequence ID" value="KAK6152426.1"/>
    <property type="molecule type" value="Genomic_DNA"/>
</dbReference>
<keyword evidence="4" id="KW-1185">Reference proteome</keyword>
<feature type="compositionally biased region" description="Polar residues" evidence="2">
    <location>
        <begin position="101"/>
        <end position="110"/>
    </location>
</feature>
<dbReference type="Proteomes" id="UP001318860">
    <property type="component" value="Unassembled WGS sequence"/>
</dbReference>
<dbReference type="PANTHER" id="PTHR33701">
    <property type="entry name" value="TRANSMEMBRANE PROTEIN"/>
    <property type="match status" value="1"/>
</dbReference>
<accession>A0ABR0WZQ7</accession>
<organism evidence="3 4">
    <name type="scientific">Rehmannia glutinosa</name>
    <name type="common">Chinese foxglove</name>
    <dbReference type="NCBI Taxonomy" id="99300"/>
    <lineage>
        <taxon>Eukaryota</taxon>
        <taxon>Viridiplantae</taxon>
        <taxon>Streptophyta</taxon>
        <taxon>Embryophyta</taxon>
        <taxon>Tracheophyta</taxon>
        <taxon>Spermatophyta</taxon>
        <taxon>Magnoliopsida</taxon>
        <taxon>eudicotyledons</taxon>
        <taxon>Gunneridae</taxon>
        <taxon>Pentapetalae</taxon>
        <taxon>asterids</taxon>
        <taxon>lamiids</taxon>
        <taxon>Lamiales</taxon>
        <taxon>Orobanchaceae</taxon>
        <taxon>Rehmannieae</taxon>
        <taxon>Rehmannia</taxon>
    </lineage>
</organism>
<sequence length="266" mass="29021">MEGEDNVRTVDCLRGRLLAERLASRNANEEAEQLGNKLMELETLLKQEAKSKNRAEKKLKSLMKKLESMSISHISDESEYSGSVGKSDISSLSSTTSSTTKDNIFGNQENAKSEKGSEKNLSENDSKNSLLSVSDYSSASEGSSSSGLDVNLPEIEGQECKMGINGDDAHSESSSHLGSNQSSKMDEQSVRSSTESGLNKDEDDEDDGHVDNSMALVTVDTPQKNQTVDPEVLDSTVKEVLDALRHARERLQSSIEKKRVNMIRVG</sequence>
<dbReference type="PANTHER" id="PTHR33701:SF2">
    <property type="entry name" value="TRANSMEMBRANE PROTEIN"/>
    <property type="match status" value="1"/>
</dbReference>
<evidence type="ECO:0000313" key="4">
    <source>
        <dbReference type="Proteomes" id="UP001318860"/>
    </source>
</evidence>
<evidence type="ECO:0000256" key="2">
    <source>
        <dbReference type="SAM" id="MobiDB-lite"/>
    </source>
</evidence>
<feature type="compositionally biased region" description="Polar residues" evidence="2">
    <location>
        <begin position="174"/>
        <end position="183"/>
    </location>
</feature>
<reference evidence="3 4" key="1">
    <citation type="journal article" date="2021" name="Comput. Struct. Biotechnol. J.">
        <title>De novo genome assembly of the potent medicinal plant Rehmannia glutinosa using nanopore technology.</title>
        <authorList>
            <person name="Ma L."/>
            <person name="Dong C."/>
            <person name="Song C."/>
            <person name="Wang X."/>
            <person name="Zheng X."/>
            <person name="Niu Y."/>
            <person name="Chen S."/>
            <person name="Feng W."/>
        </authorList>
    </citation>
    <scope>NUCLEOTIDE SEQUENCE [LARGE SCALE GENOMIC DNA]</scope>
    <source>
        <strain evidence="3">DH-2019</strain>
    </source>
</reference>
<feature type="compositionally biased region" description="Low complexity" evidence="2">
    <location>
        <begin position="127"/>
        <end position="146"/>
    </location>
</feature>
<name>A0ABR0WZQ7_REHGL</name>
<evidence type="ECO:0000313" key="3">
    <source>
        <dbReference type="EMBL" id="KAK6152426.1"/>
    </source>
</evidence>
<comment type="caution">
    <text evidence="3">The sequence shown here is derived from an EMBL/GenBank/DDBJ whole genome shotgun (WGS) entry which is preliminary data.</text>
</comment>
<protein>
    <submittedName>
        <fullName evidence="3">Uncharacterized protein</fullName>
    </submittedName>
</protein>
<feature type="compositionally biased region" description="Low complexity" evidence="2">
    <location>
        <begin position="90"/>
        <end position="100"/>
    </location>
</feature>
<gene>
    <name evidence="3" type="ORF">DH2020_015061</name>
</gene>
<keyword evidence="1" id="KW-0175">Coiled coil</keyword>
<proteinExistence type="predicted"/>
<feature type="compositionally biased region" description="Basic and acidic residues" evidence="2">
    <location>
        <begin position="111"/>
        <end position="126"/>
    </location>
</feature>